<dbReference type="InterPro" id="IPR009003">
    <property type="entry name" value="Peptidase_S1_PA"/>
</dbReference>
<dbReference type="AlphaFoldDB" id="A0AAV9U6A0"/>
<reference evidence="1 2" key="1">
    <citation type="submission" date="2019-10" db="EMBL/GenBank/DDBJ databases">
        <authorList>
            <person name="Palmer J.M."/>
        </authorList>
    </citation>
    <scope>NUCLEOTIDE SEQUENCE [LARGE SCALE GENOMIC DNA]</scope>
    <source>
        <strain evidence="1 2">TWF696</strain>
    </source>
</reference>
<proteinExistence type="predicted"/>
<dbReference type="Pfam" id="PF08192">
    <property type="entry name" value="Peptidase_S64"/>
    <property type="match status" value="1"/>
</dbReference>
<evidence type="ECO:0000313" key="1">
    <source>
        <dbReference type="EMBL" id="KAK6336300.1"/>
    </source>
</evidence>
<sequence length="111" mass="12364">MGMADPKEVEEVIKIGALSDLTFGTINGVKDAVNFKDNGIETREWCIAAKFRHVFSEEGDSESFVLNREGKVVGMITSGCDHITSFSYMTPIKLILEDIRKQTGKEMTLVF</sequence>
<dbReference type="InterPro" id="IPR012985">
    <property type="entry name" value="Peptidase_S64_Ssy5"/>
</dbReference>
<organism evidence="1 2">
    <name type="scientific">Orbilia brochopaga</name>
    <dbReference type="NCBI Taxonomy" id="3140254"/>
    <lineage>
        <taxon>Eukaryota</taxon>
        <taxon>Fungi</taxon>
        <taxon>Dikarya</taxon>
        <taxon>Ascomycota</taxon>
        <taxon>Pezizomycotina</taxon>
        <taxon>Orbiliomycetes</taxon>
        <taxon>Orbiliales</taxon>
        <taxon>Orbiliaceae</taxon>
        <taxon>Orbilia</taxon>
    </lineage>
</organism>
<dbReference type="SUPFAM" id="SSF50494">
    <property type="entry name" value="Trypsin-like serine proteases"/>
    <property type="match status" value="1"/>
</dbReference>
<evidence type="ECO:0000313" key="2">
    <source>
        <dbReference type="Proteomes" id="UP001375240"/>
    </source>
</evidence>
<dbReference type="Proteomes" id="UP001375240">
    <property type="component" value="Unassembled WGS sequence"/>
</dbReference>
<gene>
    <name evidence="1" type="ORF">TWF696_001862</name>
</gene>
<name>A0AAV9U6A0_9PEZI</name>
<keyword evidence="2" id="KW-1185">Reference proteome</keyword>
<comment type="caution">
    <text evidence="1">The sequence shown here is derived from an EMBL/GenBank/DDBJ whole genome shotgun (WGS) entry which is preliminary data.</text>
</comment>
<dbReference type="EMBL" id="JAVHNQ010000011">
    <property type="protein sequence ID" value="KAK6336300.1"/>
    <property type="molecule type" value="Genomic_DNA"/>
</dbReference>
<protein>
    <submittedName>
        <fullName evidence="1">Uncharacterized protein</fullName>
    </submittedName>
</protein>
<accession>A0AAV9U6A0</accession>